<comment type="caution">
    <text evidence="2">The sequence shown here is derived from an EMBL/GenBank/DDBJ whole genome shotgun (WGS) entry which is preliminary data.</text>
</comment>
<keyword evidence="3" id="KW-1185">Reference proteome</keyword>
<proteinExistence type="predicted"/>
<organism evidence="2 3">
    <name type="scientific">Actinoplanes digitatis</name>
    <dbReference type="NCBI Taxonomy" id="1868"/>
    <lineage>
        <taxon>Bacteria</taxon>
        <taxon>Bacillati</taxon>
        <taxon>Actinomycetota</taxon>
        <taxon>Actinomycetes</taxon>
        <taxon>Micromonosporales</taxon>
        <taxon>Micromonosporaceae</taxon>
        <taxon>Actinoplanes</taxon>
    </lineage>
</organism>
<evidence type="ECO:0000313" key="3">
    <source>
        <dbReference type="Proteomes" id="UP000578112"/>
    </source>
</evidence>
<dbReference type="RefSeq" id="WP_184994295.1">
    <property type="nucleotide sequence ID" value="NZ_BOMK01000004.1"/>
</dbReference>
<dbReference type="PROSITE" id="PS50042">
    <property type="entry name" value="CNMP_BINDING_3"/>
    <property type="match status" value="1"/>
</dbReference>
<evidence type="ECO:0000259" key="1">
    <source>
        <dbReference type="PROSITE" id="PS50042"/>
    </source>
</evidence>
<dbReference type="Gene3D" id="2.60.120.10">
    <property type="entry name" value="Jelly Rolls"/>
    <property type="match status" value="1"/>
</dbReference>
<dbReference type="AlphaFoldDB" id="A0A7W7HY27"/>
<feature type="domain" description="Cyclic nucleotide-binding" evidence="1">
    <location>
        <begin position="14"/>
        <end position="83"/>
    </location>
</feature>
<evidence type="ECO:0000313" key="2">
    <source>
        <dbReference type="EMBL" id="MBB4762913.1"/>
    </source>
</evidence>
<dbReference type="SMART" id="SM00100">
    <property type="entry name" value="cNMP"/>
    <property type="match status" value="1"/>
</dbReference>
<dbReference type="SUPFAM" id="SSF51206">
    <property type="entry name" value="cAMP-binding domain-like"/>
    <property type="match status" value="1"/>
</dbReference>
<sequence length="159" mass="17425">MTGGVVSRVAALRFFAALNPRQLDQLCEAGTPMSYQPGERIFAEGGDADRFWLIETGSVALDVRIPGRGDQVIETLGAGAVLGWSWLHPPYRWQFGASARERLETIAFDGAAVRNRCDADPAFGYAMLRLFTPVIVARLQATRLRLLDLYATSAQVGRP</sequence>
<dbReference type="Proteomes" id="UP000578112">
    <property type="component" value="Unassembled WGS sequence"/>
</dbReference>
<name>A0A7W7HY27_9ACTN</name>
<dbReference type="InterPro" id="IPR018490">
    <property type="entry name" value="cNMP-bd_dom_sf"/>
</dbReference>
<dbReference type="InterPro" id="IPR014710">
    <property type="entry name" value="RmlC-like_jellyroll"/>
</dbReference>
<dbReference type="InterPro" id="IPR000595">
    <property type="entry name" value="cNMP-bd_dom"/>
</dbReference>
<reference evidence="2 3" key="1">
    <citation type="submission" date="2020-08" db="EMBL/GenBank/DDBJ databases">
        <title>Sequencing the genomes of 1000 actinobacteria strains.</title>
        <authorList>
            <person name="Klenk H.-P."/>
        </authorList>
    </citation>
    <scope>NUCLEOTIDE SEQUENCE [LARGE SCALE GENOMIC DNA]</scope>
    <source>
        <strain evidence="2 3">DSM 43149</strain>
    </source>
</reference>
<protein>
    <submittedName>
        <fullName evidence="2">CRP-like cAMP-binding protein</fullName>
    </submittedName>
</protein>
<dbReference type="CDD" id="cd00038">
    <property type="entry name" value="CAP_ED"/>
    <property type="match status" value="1"/>
</dbReference>
<gene>
    <name evidence="2" type="ORF">BJ971_003469</name>
</gene>
<dbReference type="Pfam" id="PF00027">
    <property type="entry name" value="cNMP_binding"/>
    <property type="match status" value="1"/>
</dbReference>
<accession>A0A7W7HY27</accession>
<dbReference type="EMBL" id="JACHNH010000001">
    <property type="protein sequence ID" value="MBB4762913.1"/>
    <property type="molecule type" value="Genomic_DNA"/>
</dbReference>